<dbReference type="InterPro" id="IPR001907">
    <property type="entry name" value="ClpP"/>
</dbReference>
<evidence type="ECO:0000256" key="1">
    <source>
        <dbReference type="ARBA" id="ARBA00007039"/>
    </source>
</evidence>
<dbReference type="EMBL" id="MW077730">
    <property type="protein sequence ID" value="QSV37303.1"/>
    <property type="molecule type" value="Genomic_DNA"/>
</dbReference>
<dbReference type="PANTHER" id="PTHR10381:SF15">
    <property type="entry name" value="CHLOROPLASTIC ATP-DEPENDENT CLP PROTEASE PROTEOLYTIC SUBUNIT 1"/>
    <property type="match status" value="1"/>
</dbReference>
<evidence type="ECO:0000256" key="3">
    <source>
        <dbReference type="ARBA" id="ARBA00022670"/>
    </source>
</evidence>
<protein>
    <recommendedName>
        <fullName evidence="7 11">ATP-dependent Clp protease proteolytic subunit</fullName>
        <ecNumber evidence="7 10">3.4.21.92</ecNumber>
    </recommendedName>
    <alternativeName>
        <fullName evidence="7">Endopeptidase Clp</fullName>
    </alternativeName>
</protein>
<dbReference type="EC" id="3.4.21.92" evidence="7 10"/>
<dbReference type="PANTHER" id="PTHR10381">
    <property type="entry name" value="ATP-DEPENDENT CLP PROTEASE PROTEOLYTIC SUBUNIT"/>
    <property type="match status" value="1"/>
</dbReference>
<dbReference type="RefSeq" id="YP_010231234.1">
    <property type="nucleotide sequence ID" value="NC_059722.1"/>
</dbReference>
<dbReference type="GO" id="GO:0009368">
    <property type="term" value="C:endopeptidase Clp complex"/>
    <property type="evidence" value="ECO:0007669"/>
    <property type="project" value="TreeGrafter"/>
</dbReference>
<accession>A0A8A2H8F4</accession>
<keyword evidence="5 7" id="KW-0720">Serine protease</keyword>
<comment type="similarity">
    <text evidence="1 7 11">Belongs to the peptidase S14 family.</text>
</comment>
<dbReference type="CDD" id="cd07017">
    <property type="entry name" value="S14_ClpP_2"/>
    <property type="match status" value="1"/>
</dbReference>
<dbReference type="PRINTS" id="PR00127">
    <property type="entry name" value="CLPPROTEASEP"/>
</dbReference>
<feature type="active site" evidence="8">
    <location>
        <position position="101"/>
    </location>
</feature>
<evidence type="ECO:0000256" key="6">
    <source>
        <dbReference type="ARBA" id="ARBA00034021"/>
    </source>
</evidence>
<keyword evidence="3 7" id="KW-0645">Protease</keyword>
<dbReference type="GeneID" id="69223266"/>
<dbReference type="PROSITE" id="PS00382">
    <property type="entry name" value="CLP_PROTEASE_HIS"/>
    <property type="match status" value="1"/>
</dbReference>
<evidence type="ECO:0000256" key="7">
    <source>
        <dbReference type="HAMAP-Rule" id="MF_00444"/>
    </source>
</evidence>
<evidence type="ECO:0000313" key="12">
    <source>
        <dbReference type="EMBL" id="QSV37303.1"/>
    </source>
</evidence>
<evidence type="ECO:0000256" key="8">
    <source>
        <dbReference type="PROSITE-ProRule" id="PRU10085"/>
    </source>
</evidence>
<keyword evidence="4 7" id="KW-0378">Hydrolase</keyword>
<dbReference type="GO" id="GO:0009570">
    <property type="term" value="C:chloroplast stroma"/>
    <property type="evidence" value="ECO:0007669"/>
    <property type="project" value="UniProtKB-SubCell"/>
</dbReference>
<organism evidence="12">
    <name type="scientific">Nephroselmis pyriformis</name>
    <dbReference type="NCBI Taxonomy" id="156128"/>
    <lineage>
        <taxon>Eukaryota</taxon>
        <taxon>Viridiplantae</taxon>
        <taxon>Chlorophyta</taxon>
        <taxon>Nephroselmidophyceae</taxon>
        <taxon>Nephroselmidales</taxon>
        <taxon>Nephroselmidaceae</taxon>
        <taxon>Nephroselmis</taxon>
    </lineage>
</organism>
<feature type="active site" evidence="7 9">
    <location>
        <position position="126"/>
    </location>
</feature>
<dbReference type="GO" id="GO:0006515">
    <property type="term" value="P:protein quality control for misfolded or incompletely synthesized proteins"/>
    <property type="evidence" value="ECO:0007669"/>
    <property type="project" value="TreeGrafter"/>
</dbReference>
<reference evidence="12" key="1">
    <citation type="journal article" date="2021" name="Mitochondrial DNA Part B Resour">
        <title>A gene-rich and compact chloroplast genome of the green alga Nephroselmis pyriformis (N.Carter) Ettl 1982 from the shores of Mersin (Eastern Mediterranean Sea).</title>
        <authorList>
            <person name="Gastineau R."/>
            <person name="Konucu M."/>
            <person name="Tekdal D."/>
            <person name="Lemieux C."/>
            <person name="Turmel M."/>
            <person name="Witkowski A."/>
            <person name="Eker-Develi E."/>
        </authorList>
    </citation>
    <scope>NUCLEOTIDE SEQUENCE</scope>
    <source>
        <strain evidence="12">MED1</strain>
    </source>
</reference>
<dbReference type="InterPro" id="IPR023562">
    <property type="entry name" value="ClpP/TepA"/>
</dbReference>
<dbReference type="GO" id="GO:0004252">
    <property type="term" value="F:serine-type endopeptidase activity"/>
    <property type="evidence" value="ECO:0007669"/>
    <property type="project" value="UniProtKB-UniRule"/>
</dbReference>
<comment type="catalytic activity">
    <reaction evidence="6 7 9">
        <text>Hydrolysis of proteins to small peptides in the presence of ATP and magnesium. alpha-casein is the usual test substrate. In the absence of ATP, only oligopeptides shorter than five residues are hydrolyzed (such as succinyl-Leu-Tyr-|-NHMec, and Leu-Tyr-Leu-|-Tyr-Trp, in which cleavage of the -Tyr-|-Leu- and -Tyr-|-Trp bonds also occurs).</text>
        <dbReference type="EC" id="3.4.21.92"/>
    </reaction>
</comment>
<comment type="subcellular location">
    <subcellularLocation>
        <location evidence="7">Plastid</location>
        <location evidence="7">Chloroplast stroma</location>
    </subcellularLocation>
</comment>
<dbReference type="PROSITE" id="PS00381">
    <property type="entry name" value="CLP_PROTEASE_SER"/>
    <property type="match status" value="1"/>
</dbReference>
<comment type="function">
    <text evidence="7">Cleaves peptides in various proteins in a process that requires ATP hydrolysis. Has a chymotrypsin-like activity. Plays a major role in the degradation of misfolded proteins.</text>
</comment>
<dbReference type="InterPro" id="IPR029045">
    <property type="entry name" value="ClpP/crotonase-like_dom_sf"/>
</dbReference>
<dbReference type="GO" id="GO:0051117">
    <property type="term" value="F:ATPase binding"/>
    <property type="evidence" value="ECO:0007669"/>
    <property type="project" value="TreeGrafter"/>
</dbReference>
<feature type="active site" description="Nucleophile" evidence="7">
    <location>
        <position position="101"/>
    </location>
</feature>
<dbReference type="Pfam" id="PF00574">
    <property type="entry name" value="CLP_protease"/>
    <property type="match status" value="1"/>
</dbReference>
<evidence type="ECO:0000256" key="10">
    <source>
        <dbReference type="RuleBase" id="RU000549"/>
    </source>
</evidence>
<comment type="subunit">
    <text evidence="7">Component of the chloroplastic Clp protease core complex.</text>
</comment>
<keyword evidence="12" id="KW-0150">Chloroplast</keyword>
<evidence type="ECO:0000256" key="2">
    <source>
        <dbReference type="ARBA" id="ARBA00022640"/>
    </source>
</evidence>
<evidence type="ECO:0000256" key="9">
    <source>
        <dbReference type="PROSITE-ProRule" id="PRU10086"/>
    </source>
</evidence>
<dbReference type="InterPro" id="IPR018215">
    <property type="entry name" value="ClpP_Ser_AS"/>
</dbReference>
<sequence>MPIGVPKVPFRIPGEATPQWVDLYNRLYRERILFLAQALEDELSNQLIGIMLYLNAEDDSQGLVMYINSPGGSVMCGISVYDTMHHVTAEVTTICLGLAASMASFVLAGGEMGQRIALPRSRVMIHQPEGGSQGQATEVFHEVDEVRRIRRQVGRIYAERTNQTLETIAQDMDRDRFLSAKEAKAYGLVDEVAAKSQWGGKVPS</sequence>
<dbReference type="AlphaFoldDB" id="A0A8A2H8F4"/>
<proteinExistence type="inferred from homology"/>
<dbReference type="SUPFAM" id="SSF52096">
    <property type="entry name" value="ClpP/crotonase"/>
    <property type="match status" value="1"/>
</dbReference>
<evidence type="ECO:0000256" key="5">
    <source>
        <dbReference type="ARBA" id="ARBA00022825"/>
    </source>
</evidence>
<dbReference type="HAMAP" id="MF_00444">
    <property type="entry name" value="ClpP"/>
    <property type="match status" value="1"/>
</dbReference>
<geneLocation type="chloroplast" evidence="12"/>
<keyword evidence="2 12" id="KW-0934">Plastid</keyword>
<dbReference type="Gene3D" id="3.90.226.10">
    <property type="entry name" value="2-enoyl-CoA Hydratase, Chain A, domain 1"/>
    <property type="match status" value="1"/>
</dbReference>
<dbReference type="InterPro" id="IPR033135">
    <property type="entry name" value="ClpP_His_AS"/>
</dbReference>
<evidence type="ECO:0000256" key="4">
    <source>
        <dbReference type="ARBA" id="ARBA00022801"/>
    </source>
</evidence>
<gene>
    <name evidence="7 12" type="primary">clpP</name>
</gene>
<dbReference type="GO" id="GO:0004176">
    <property type="term" value="F:ATP-dependent peptidase activity"/>
    <property type="evidence" value="ECO:0007669"/>
    <property type="project" value="InterPro"/>
</dbReference>
<evidence type="ECO:0000256" key="11">
    <source>
        <dbReference type="RuleBase" id="RU003567"/>
    </source>
</evidence>
<name>A0A8A2H8F4_9CHLO</name>